<feature type="region of interest" description="Disordered" evidence="1">
    <location>
        <begin position="63"/>
        <end position="126"/>
    </location>
</feature>
<feature type="compositionally biased region" description="Low complexity" evidence="1">
    <location>
        <begin position="67"/>
        <end position="83"/>
    </location>
</feature>
<feature type="region of interest" description="Disordered" evidence="1">
    <location>
        <begin position="243"/>
        <end position="264"/>
    </location>
</feature>
<dbReference type="EMBL" id="JAACJO010000008">
    <property type="protein sequence ID" value="KAF5354936.1"/>
    <property type="molecule type" value="Genomic_DNA"/>
</dbReference>
<dbReference type="Proteomes" id="UP000559027">
    <property type="component" value="Unassembled WGS sequence"/>
</dbReference>
<name>A0A8H5D7F6_9AGAR</name>
<dbReference type="PROSITE" id="PS50858">
    <property type="entry name" value="BSD"/>
    <property type="match status" value="1"/>
</dbReference>
<gene>
    <name evidence="3" type="ORF">D9756_005404</name>
</gene>
<dbReference type="Gene3D" id="1.10.3970.10">
    <property type="entry name" value="BSD domain"/>
    <property type="match status" value="1"/>
</dbReference>
<feature type="compositionally biased region" description="Low complexity" evidence="1">
    <location>
        <begin position="106"/>
        <end position="122"/>
    </location>
</feature>
<feature type="region of interest" description="Disordered" evidence="1">
    <location>
        <begin position="1"/>
        <end position="29"/>
    </location>
</feature>
<feature type="compositionally biased region" description="Polar residues" evidence="1">
    <location>
        <begin position="448"/>
        <end position="466"/>
    </location>
</feature>
<evidence type="ECO:0000313" key="3">
    <source>
        <dbReference type="EMBL" id="KAF5354936.1"/>
    </source>
</evidence>
<dbReference type="InterPro" id="IPR035925">
    <property type="entry name" value="BSD_dom_sf"/>
</dbReference>
<sequence>MNFLDTYDITTSSGGSSTPPPDQPQQSLNEELARSTIIEQSQSVFETARKDFGDVVTQAQKELGKLTSTAEGSSVEGTTSTSTEDADEVTPTASSTATLNEAELNAPASTSTESTSSPSSPSGWNTQALFSRLQSALPPNVVSTVQSHIPESIRHASENIDLAQIRTNLLSEVQRIQGVTRAQAEEYVHKSEALLREAVKEAQEVLKDAVKVIPPDEAHSASNSSPSSLIWDGSDMWMLPGDAETTGNAAADATADSGKGKGKSVDAGVAAVATRAEALLRRLRHDPVIVRMDPESDGATQELYAAWVQKEVASKEGGLEGEAWQTTITKALDDTGDGEALASMKDTLVPSEMTEAEFWQRFFFRTHQIKEEEEKRKALLQVNTESEDDFDWDDEDSDEEDGEEEEKVVAKEATPTRPPATTTKEVSGPAPPSSATSTRESSLDSFDVVSSANVSSTGEAAKQQGNAVKKDEEEEEDDEEDDDSDWE</sequence>
<dbReference type="OrthoDB" id="73788at2759"/>
<evidence type="ECO:0000256" key="1">
    <source>
        <dbReference type="SAM" id="MobiDB-lite"/>
    </source>
</evidence>
<feature type="compositionally biased region" description="Acidic residues" evidence="1">
    <location>
        <begin position="385"/>
        <end position="406"/>
    </location>
</feature>
<evidence type="ECO:0000259" key="2">
    <source>
        <dbReference type="PROSITE" id="PS50858"/>
    </source>
</evidence>
<dbReference type="Pfam" id="PF03909">
    <property type="entry name" value="BSD"/>
    <property type="match status" value="1"/>
</dbReference>
<feature type="domain" description="BSD" evidence="2">
    <location>
        <begin position="339"/>
        <end position="370"/>
    </location>
</feature>
<proteinExistence type="predicted"/>
<dbReference type="PANTHER" id="PTHR16019:SF5">
    <property type="entry name" value="BSD DOMAIN-CONTAINING PROTEIN 1"/>
    <property type="match status" value="1"/>
</dbReference>
<dbReference type="AlphaFoldDB" id="A0A8H5D7F6"/>
<dbReference type="PANTHER" id="PTHR16019">
    <property type="entry name" value="SYNAPSE-ASSOCIATED PROTEIN"/>
    <property type="match status" value="1"/>
</dbReference>
<keyword evidence="4" id="KW-1185">Reference proteome</keyword>
<evidence type="ECO:0000313" key="4">
    <source>
        <dbReference type="Proteomes" id="UP000559027"/>
    </source>
</evidence>
<dbReference type="InterPro" id="IPR005607">
    <property type="entry name" value="BSD_dom"/>
</dbReference>
<protein>
    <recommendedName>
        <fullName evidence="2">BSD domain-containing protein</fullName>
    </recommendedName>
</protein>
<accession>A0A8H5D7F6</accession>
<organism evidence="3 4">
    <name type="scientific">Leucocoprinus leucothites</name>
    <dbReference type="NCBI Taxonomy" id="201217"/>
    <lineage>
        <taxon>Eukaryota</taxon>
        <taxon>Fungi</taxon>
        <taxon>Dikarya</taxon>
        <taxon>Basidiomycota</taxon>
        <taxon>Agaricomycotina</taxon>
        <taxon>Agaricomycetes</taxon>
        <taxon>Agaricomycetidae</taxon>
        <taxon>Agaricales</taxon>
        <taxon>Agaricineae</taxon>
        <taxon>Agaricaceae</taxon>
        <taxon>Leucocoprinus</taxon>
    </lineage>
</organism>
<feature type="compositionally biased region" description="Acidic residues" evidence="1">
    <location>
        <begin position="472"/>
        <end position="487"/>
    </location>
</feature>
<feature type="compositionally biased region" description="Low complexity" evidence="1">
    <location>
        <begin position="243"/>
        <end position="257"/>
    </location>
</feature>
<feature type="region of interest" description="Disordered" evidence="1">
    <location>
        <begin position="381"/>
        <end position="487"/>
    </location>
</feature>
<feature type="compositionally biased region" description="Low complexity" evidence="1">
    <location>
        <begin position="411"/>
        <end position="445"/>
    </location>
</feature>
<reference evidence="3 4" key="1">
    <citation type="journal article" date="2020" name="ISME J.">
        <title>Uncovering the hidden diversity of litter-decomposition mechanisms in mushroom-forming fungi.</title>
        <authorList>
            <person name="Floudas D."/>
            <person name="Bentzer J."/>
            <person name="Ahren D."/>
            <person name="Johansson T."/>
            <person name="Persson P."/>
            <person name="Tunlid A."/>
        </authorList>
    </citation>
    <scope>NUCLEOTIDE SEQUENCE [LARGE SCALE GENOMIC DNA]</scope>
    <source>
        <strain evidence="3 4">CBS 146.42</strain>
    </source>
</reference>
<comment type="caution">
    <text evidence="3">The sequence shown here is derived from an EMBL/GenBank/DDBJ whole genome shotgun (WGS) entry which is preliminary data.</text>
</comment>
<dbReference type="InterPro" id="IPR051494">
    <property type="entry name" value="BSD_domain-containing"/>
</dbReference>
<dbReference type="SUPFAM" id="SSF140383">
    <property type="entry name" value="BSD domain-like"/>
    <property type="match status" value="1"/>
</dbReference>
<dbReference type="GO" id="GO:0005737">
    <property type="term" value="C:cytoplasm"/>
    <property type="evidence" value="ECO:0007669"/>
    <property type="project" value="TreeGrafter"/>
</dbReference>